<evidence type="ECO:0000313" key="1">
    <source>
        <dbReference type="EnsemblMetazoa" id="tetur03g05580.1"/>
    </source>
</evidence>
<reference evidence="1" key="2">
    <citation type="submission" date="2015-06" db="UniProtKB">
        <authorList>
            <consortium name="EnsemblMetazoa"/>
        </authorList>
    </citation>
    <scope>IDENTIFICATION</scope>
</reference>
<evidence type="ECO:0000313" key="2">
    <source>
        <dbReference type="Proteomes" id="UP000015104"/>
    </source>
</evidence>
<reference evidence="2" key="1">
    <citation type="submission" date="2011-08" db="EMBL/GenBank/DDBJ databases">
        <authorList>
            <person name="Rombauts S."/>
        </authorList>
    </citation>
    <scope>NUCLEOTIDE SEQUENCE</scope>
    <source>
        <strain evidence="2">London</strain>
    </source>
</reference>
<keyword evidence="2" id="KW-1185">Reference proteome</keyword>
<dbReference type="AlphaFoldDB" id="T1JZX2"/>
<dbReference type="HOGENOM" id="CLU_3392781_0_0_1"/>
<accession>T1JZX2</accession>
<proteinExistence type="predicted"/>
<dbReference type="Proteomes" id="UP000015104">
    <property type="component" value="Unassembled WGS sequence"/>
</dbReference>
<dbReference type="EnsemblMetazoa" id="tetur03g05580.1">
    <property type="protein sequence ID" value="tetur03g05580.1"/>
    <property type="gene ID" value="tetur03g05580"/>
</dbReference>
<dbReference type="EMBL" id="CAEY01001129">
    <property type="status" value="NOT_ANNOTATED_CDS"/>
    <property type="molecule type" value="Genomic_DNA"/>
</dbReference>
<name>T1JZX2_TETUR</name>
<sequence length="32" mass="3801">MFLIHTVAVRVNFQLSINCVGDQSIHWWPYIL</sequence>
<organism evidence="1 2">
    <name type="scientific">Tetranychus urticae</name>
    <name type="common">Two-spotted spider mite</name>
    <dbReference type="NCBI Taxonomy" id="32264"/>
    <lineage>
        <taxon>Eukaryota</taxon>
        <taxon>Metazoa</taxon>
        <taxon>Ecdysozoa</taxon>
        <taxon>Arthropoda</taxon>
        <taxon>Chelicerata</taxon>
        <taxon>Arachnida</taxon>
        <taxon>Acari</taxon>
        <taxon>Acariformes</taxon>
        <taxon>Trombidiformes</taxon>
        <taxon>Prostigmata</taxon>
        <taxon>Eleutherengona</taxon>
        <taxon>Raphignathae</taxon>
        <taxon>Tetranychoidea</taxon>
        <taxon>Tetranychidae</taxon>
        <taxon>Tetranychus</taxon>
    </lineage>
</organism>
<protein>
    <submittedName>
        <fullName evidence="1">Uncharacterized protein</fullName>
    </submittedName>
</protein>